<reference evidence="2" key="1">
    <citation type="submission" date="2015-09" db="EMBL/GenBank/DDBJ databases">
        <authorList>
            <consortium name="Pathogen Informatics"/>
        </authorList>
    </citation>
    <scope>NUCLEOTIDE SEQUENCE [LARGE SCALE GENOMIC DNA]</scope>
    <source>
        <strain evidence="2">Lake Konstanz</strain>
    </source>
</reference>
<dbReference type="EMBL" id="CYKH01000886">
    <property type="protein sequence ID" value="CUG58021.1"/>
    <property type="molecule type" value="Genomic_DNA"/>
</dbReference>
<dbReference type="VEuPathDB" id="TriTrypDB:BSAL_81580"/>
<evidence type="ECO:0000313" key="1">
    <source>
        <dbReference type="EMBL" id="CUG58021.1"/>
    </source>
</evidence>
<evidence type="ECO:0000313" key="2">
    <source>
        <dbReference type="Proteomes" id="UP000051952"/>
    </source>
</evidence>
<sequence>MRRLTSSRIFSRVCCGSSGLLSCSRSTVKDPLMSDEVDIMFEAESIQKENEAKVDAREVLFATGSSGDHRPRMAAQEAFDSALAALPRPPNFCAMHITLDYSAMLDAPQVLWASLCRANNVNPSTEQTNRLCMMGGAVSHQRLGGNGFIQVMLGCIPDLQTNLFTFDAIPTIEEMQGTLQSSSAPPPCAVMVQIDAKLMLQHELALQERLASLGASARASGCVVGGAVYPPVGNAGAQDKKSVASTNDLEESISFLNDQVYRGSAAGVVLRSSLVKAHQVSVYPSIALRSDIVLSGVGVVSEGAPERCLRIERLNDVPAAQYIRDVYSQEALRETSKVFIGLPSNDGSVVPVTFFAKPNESNDIFLLLPHAAKNLVNGSKISLVADDVELDTETAAGELFTLQRKLNERGLVSVDKTITVKREGSRPIAVSSSGAIHFSHRLMNVSAQRDDVVSLGIGNSHAAVSAPSVLQRVLGRSVATSGAYVPGQVIAAGGEVNVTARSSSFIVLEGLK</sequence>
<protein>
    <submittedName>
        <fullName evidence="1">GPI-anchored surface protein, putative</fullName>
    </submittedName>
</protein>
<gene>
    <name evidence="1" type="ORF">BSAL_81580</name>
</gene>
<accession>A0A0S4J200</accession>
<dbReference type="AlphaFoldDB" id="A0A0S4J200"/>
<name>A0A0S4J200_BODSA</name>
<dbReference type="Proteomes" id="UP000051952">
    <property type="component" value="Unassembled WGS sequence"/>
</dbReference>
<proteinExistence type="predicted"/>
<dbReference type="OMA" id="PEVVWFN"/>
<organism evidence="1 2">
    <name type="scientific">Bodo saltans</name>
    <name type="common">Flagellated protozoan</name>
    <dbReference type="NCBI Taxonomy" id="75058"/>
    <lineage>
        <taxon>Eukaryota</taxon>
        <taxon>Discoba</taxon>
        <taxon>Euglenozoa</taxon>
        <taxon>Kinetoplastea</taxon>
        <taxon>Metakinetoplastina</taxon>
        <taxon>Eubodonida</taxon>
        <taxon>Bodonidae</taxon>
        <taxon>Bodo</taxon>
    </lineage>
</organism>
<dbReference type="OrthoDB" id="277129at2759"/>
<dbReference type="PROSITE" id="PS51257">
    <property type="entry name" value="PROKAR_LIPOPROTEIN"/>
    <property type="match status" value="1"/>
</dbReference>
<keyword evidence="2" id="KW-1185">Reference proteome</keyword>